<reference evidence="1 2" key="1">
    <citation type="submission" date="2019-11" db="EMBL/GenBank/DDBJ databases">
        <authorList>
            <person name="Zheng R.K."/>
            <person name="Sun C.M."/>
        </authorList>
    </citation>
    <scope>NUCLEOTIDE SEQUENCE [LARGE SCALE GENOMIC DNA]</scope>
    <source>
        <strain evidence="1 2">WC007</strain>
    </source>
</reference>
<proteinExistence type="predicted"/>
<organism evidence="1 2">
    <name type="scientific">Maribellus comscasis</name>
    <dbReference type="NCBI Taxonomy" id="2681766"/>
    <lineage>
        <taxon>Bacteria</taxon>
        <taxon>Pseudomonadati</taxon>
        <taxon>Bacteroidota</taxon>
        <taxon>Bacteroidia</taxon>
        <taxon>Marinilabiliales</taxon>
        <taxon>Prolixibacteraceae</taxon>
        <taxon>Maribellus</taxon>
    </lineage>
</organism>
<dbReference type="Proteomes" id="UP000428260">
    <property type="component" value="Chromosome"/>
</dbReference>
<dbReference type="RefSeq" id="WP_158862337.1">
    <property type="nucleotide sequence ID" value="NZ_CP046401.1"/>
</dbReference>
<dbReference type="KEGG" id="mcos:GM418_01125"/>
<protein>
    <recommendedName>
        <fullName evidence="3">Universal stress protein</fullName>
    </recommendedName>
</protein>
<evidence type="ECO:0000313" key="2">
    <source>
        <dbReference type="Proteomes" id="UP000428260"/>
    </source>
</evidence>
<gene>
    <name evidence="1" type="ORF">GM418_01125</name>
</gene>
<dbReference type="EMBL" id="CP046401">
    <property type="protein sequence ID" value="QGY42306.1"/>
    <property type="molecule type" value="Genomic_DNA"/>
</dbReference>
<evidence type="ECO:0000313" key="1">
    <source>
        <dbReference type="EMBL" id="QGY42306.1"/>
    </source>
</evidence>
<dbReference type="Gene3D" id="3.40.50.12370">
    <property type="match status" value="1"/>
</dbReference>
<accession>A0A6I6JHN9</accession>
<sequence length="274" mass="31562">MKNIIVYLSPLEKGFDIVNYSVQVAERLGLNIHYVYNVDPEVVESLREDNNISKEELEQKIIEEKKIEIGKLVESQNWNEKDITAVYSVYSGAFDKMFKTIASRNHCELVLFPVSEAGKQLHIKSIFQILDIMKLPVWCFPVGTEFRQIKTIVYASDYKKQDIDTIKALSAFATHFKAKINILHVFKGEKFKQQLIDSGLKELIGKKIAYQNIEVHSKKKNSITKGITDFSKAAFADLLVLLKRDKNIFRNLFAKGTIVKMLKKNELPILIYKK</sequence>
<dbReference type="SUPFAM" id="SSF52402">
    <property type="entry name" value="Adenine nucleotide alpha hydrolases-like"/>
    <property type="match status" value="1"/>
</dbReference>
<dbReference type="AlphaFoldDB" id="A0A6I6JHN9"/>
<keyword evidence="2" id="KW-1185">Reference proteome</keyword>
<evidence type="ECO:0008006" key="3">
    <source>
        <dbReference type="Google" id="ProtNLM"/>
    </source>
</evidence>
<name>A0A6I6JHN9_9BACT</name>